<protein>
    <recommendedName>
        <fullName evidence="6">IncA family protein</fullName>
    </recommendedName>
</protein>
<gene>
    <name evidence="4" type="ORF">CP10881SC42_0984</name>
</gene>
<proteinExistence type="predicted"/>
<dbReference type="Proteomes" id="UP000014821">
    <property type="component" value="Unassembled WGS sequence"/>
</dbReference>
<feature type="non-terminal residue" evidence="4">
    <location>
        <position position="1"/>
    </location>
</feature>
<dbReference type="EMBL" id="ATND01000002">
    <property type="protein sequence ID" value="EPP38289.1"/>
    <property type="molecule type" value="Genomic_DNA"/>
</dbReference>
<accession>A0ABN0MS69</accession>
<feature type="coiled-coil region" evidence="1">
    <location>
        <begin position="215"/>
        <end position="277"/>
    </location>
</feature>
<evidence type="ECO:0000313" key="4">
    <source>
        <dbReference type="EMBL" id="EPP38289.1"/>
    </source>
</evidence>
<evidence type="ECO:0000313" key="5">
    <source>
        <dbReference type="Proteomes" id="UP000014821"/>
    </source>
</evidence>
<keyword evidence="3" id="KW-0812">Transmembrane</keyword>
<sequence length="600" mass="68555">GGGGVVASVVFGIDFSIFTPLVLGVTIGIGLLLLVAGINCLICRSLVSKAQASRLPLPGDQDVLILRKAVAESQAAAAAAEANFDEQIRNFTVKQQSYQGILDRKKQEAIKVAEAKENLLATREKIQSSTDSETLQSKYLIFSRVKKDSSEFRKLDLCLQTYLEAVDGWSSVSIQLDDEQPQVDSLMHAAQNLSRCVEELLKNSRQLCNLLENKVSEDQLKINGLKVKIVELEQKIQDLKITNSTQDETIKILNQQLEDLRQAKAKLEQDQEKKLADILREKASITAKLTATVTKLERDKVRGKLQSQLSQISDKLKEEKDKVEDLEQILQTERAKGQASEEEILRLNRELESRQNKIKELTEKIQNLEIVQIRYTSLSTKLSLEKQEKENERSRNEKLLQELESLREKSRSEKDLHMHKIVNFQKELDSISQDNSKLKNTLELYERMFRAFEEKLGKKKHKELAAFKTVRENLAAFSHYSREHILTLSQDKLYKKIDEQSKELQEERERNQELQQRINQLESQITSLSETTTKQLEQIESKDKQIEELQSKLLESSRDAASSRALVQAMAMSLPESRRQQLLSTILPSQESPDKQPPQH</sequence>
<evidence type="ECO:0000256" key="1">
    <source>
        <dbReference type="SAM" id="Coils"/>
    </source>
</evidence>
<keyword evidence="5" id="KW-1185">Reference proteome</keyword>
<feature type="transmembrane region" description="Helical" evidence="3">
    <location>
        <begin position="17"/>
        <end position="42"/>
    </location>
</feature>
<evidence type="ECO:0000256" key="3">
    <source>
        <dbReference type="SAM" id="Phobius"/>
    </source>
</evidence>
<keyword evidence="3" id="KW-1133">Transmembrane helix</keyword>
<comment type="caution">
    <text evidence="4">The sequence shown here is derived from an EMBL/GenBank/DDBJ whole genome shotgun (WGS) entry which is preliminary data.</text>
</comment>
<organism evidence="4 5">
    <name type="scientific">Chlamydia avium</name>
    <dbReference type="NCBI Taxonomy" id="1457141"/>
    <lineage>
        <taxon>Bacteria</taxon>
        <taxon>Pseudomonadati</taxon>
        <taxon>Chlamydiota</taxon>
        <taxon>Chlamydiia</taxon>
        <taxon>Chlamydiales</taxon>
        <taxon>Chlamydiaceae</taxon>
        <taxon>Chlamydia/Chlamydophila group</taxon>
        <taxon>Chlamydia</taxon>
    </lineage>
</organism>
<feature type="region of interest" description="Disordered" evidence="2">
    <location>
        <begin position="577"/>
        <end position="600"/>
    </location>
</feature>
<evidence type="ECO:0000256" key="2">
    <source>
        <dbReference type="SAM" id="MobiDB-lite"/>
    </source>
</evidence>
<feature type="coiled-coil region" evidence="1">
    <location>
        <begin position="302"/>
        <end position="455"/>
    </location>
</feature>
<dbReference type="RefSeq" id="WP_020359309.1">
    <property type="nucleotide sequence ID" value="NZ_KE360587.1"/>
</dbReference>
<evidence type="ECO:0008006" key="6">
    <source>
        <dbReference type="Google" id="ProtNLM"/>
    </source>
</evidence>
<feature type="coiled-coil region" evidence="1">
    <location>
        <begin position="490"/>
        <end position="559"/>
    </location>
</feature>
<keyword evidence="3" id="KW-0472">Membrane</keyword>
<reference evidence="4" key="1">
    <citation type="submission" date="2013-04" db="EMBL/GenBank/DDBJ databases">
        <title>Genome sequence of Chlamydia psittaci 10_881_SC42.</title>
        <authorList>
            <person name="Huot-Creasy H."/>
            <person name="McCracken C.L."/>
            <person name="Humphries M."/>
            <person name="Sachse K."/>
            <person name="Laroucau K."/>
            <person name="Bavoil P."/>
            <person name="Myers G.S."/>
        </authorList>
    </citation>
    <scope>NUCLEOTIDE SEQUENCE [LARGE SCALE GENOMIC DNA]</scope>
    <source>
        <strain evidence="4">10_881_SC42</strain>
    </source>
</reference>
<feature type="compositionally biased region" description="Polar residues" evidence="2">
    <location>
        <begin position="580"/>
        <end position="591"/>
    </location>
</feature>
<keyword evidence="1" id="KW-0175">Coiled coil</keyword>
<name>A0ABN0MS69_9CHLA</name>